<feature type="compositionally biased region" description="Basic and acidic residues" evidence="5">
    <location>
        <begin position="396"/>
        <end position="410"/>
    </location>
</feature>
<organism evidence="6 7">
    <name type="scientific">Durusdinium trenchii</name>
    <dbReference type="NCBI Taxonomy" id="1381693"/>
    <lineage>
        <taxon>Eukaryota</taxon>
        <taxon>Sar</taxon>
        <taxon>Alveolata</taxon>
        <taxon>Dinophyceae</taxon>
        <taxon>Suessiales</taxon>
        <taxon>Symbiodiniaceae</taxon>
        <taxon>Durusdinium</taxon>
    </lineage>
</organism>
<evidence type="ECO:0000256" key="3">
    <source>
        <dbReference type="ARBA" id="ARBA00022614"/>
    </source>
</evidence>
<feature type="compositionally biased region" description="Polar residues" evidence="5">
    <location>
        <begin position="486"/>
        <end position="501"/>
    </location>
</feature>
<feature type="region of interest" description="Disordered" evidence="5">
    <location>
        <begin position="584"/>
        <end position="614"/>
    </location>
</feature>
<sequence length="671" mass="74329">MASLQTPAPPGHHLVASGELAQVTAAAAKAAERCAASSAGTGSQAGKGLLDGFVLLQAAHVEFPDRATKARLTDKGIDRVLEDDLLYFERLVHLDLGENQVGMEQLVNLRALEELRLPCNEIKTIPHWTLEHGDKVPFQALLVLDLSYNKLVPGALLPLSHLPRLRELDLTCNDLDHLPEEDLDGFAALEILFVANNGLRRDHDLVVLSRFPILRELDASDNRFRRVPEGVEFPRLEWLSLVNNCVSAQTDVEALLNGPALSQVLLYGNPISRRSECHPAREEKEQIHPVDAREQLVPLRAGGREGLPNVVNVVTDRPRDESAPQHRSALKSGKPRVRGMYTQFQITRVEEATMRKPSEWRAMGNRMLLGVSSEHAGADERGFLQLQEGSCSSPTNDRDENGERLDEEKQQQQQQTHQKQQENHESIFMTEPESLLESSFHSATNNNTDNSGEASPRNTGGGEPSEIVSSFCEMSTSELREELSKFSASGQIDHPQASNDLQAKKSVANATSALRYALKHPLTIPKDSGIGLAPAPFPQGAPAGEYWENLAEGSSFPQYLRPTKASRLRENAARVLAKESFARREAEELRRPAERPCRDKHKHRPSGMPRQQRSMLRSIETVLDKLNFDDQQGAALHAAGESKDGHTLDDTERTVDHLVGLVNNVMDSFEL</sequence>
<evidence type="ECO:0000256" key="2">
    <source>
        <dbReference type="ARBA" id="ARBA00022490"/>
    </source>
</evidence>
<dbReference type="SMART" id="SM00369">
    <property type="entry name" value="LRR_TYP"/>
    <property type="match status" value="3"/>
</dbReference>
<reference evidence="6 7" key="1">
    <citation type="submission" date="2024-02" db="EMBL/GenBank/DDBJ databases">
        <authorList>
            <person name="Chen Y."/>
            <person name="Shah S."/>
            <person name="Dougan E. K."/>
            <person name="Thang M."/>
            <person name="Chan C."/>
        </authorList>
    </citation>
    <scope>NUCLEOTIDE SEQUENCE [LARGE SCALE GENOMIC DNA]</scope>
</reference>
<dbReference type="PANTHER" id="PTHR22710">
    <property type="entry name" value="X-RAY RADIATION RESISTANCE ASSOCIATED PROTEIN 1 XRRA1"/>
    <property type="match status" value="1"/>
</dbReference>
<evidence type="ECO:0000256" key="5">
    <source>
        <dbReference type="SAM" id="MobiDB-lite"/>
    </source>
</evidence>
<dbReference type="InterPro" id="IPR032675">
    <property type="entry name" value="LRR_dom_sf"/>
</dbReference>
<evidence type="ECO:0000313" key="6">
    <source>
        <dbReference type="EMBL" id="CAK8993782.1"/>
    </source>
</evidence>
<proteinExistence type="predicted"/>
<keyword evidence="2" id="KW-0963">Cytoplasm</keyword>
<gene>
    <name evidence="6" type="ORF">SCF082_LOCUS3655</name>
</gene>
<evidence type="ECO:0000256" key="1">
    <source>
        <dbReference type="ARBA" id="ARBA00004496"/>
    </source>
</evidence>
<keyword evidence="7" id="KW-1185">Reference proteome</keyword>
<evidence type="ECO:0000313" key="7">
    <source>
        <dbReference type="Proteomes" id="UP001642464"/>
    </source>
</evidence>
<keyword evidence="3" id="KW-0433">Leucine-rich repeat</keyword>
<keyword evidence="4" id="KW-0677">Repeat</keyword>
<dbReference type="EMBL" id="CAXAMM010001877">
    <property type="protein sequence ID" value="CAK8993782.1"/>
    <property type="molecule type" value="Genomic_DNA"/>
</dbReference>
<dbReference type="InterPro" id="IPR003591">
    <property type="entry name" value="Leu-rich_rpt_typical-subtyp"/>
</dbReference>
<comment type="caution">
    <text evidence="6">The sequence shown here is derived from an EMBL/GenBank/DDBJ whole genome shotgun (WGS) entry which is preliminary data.</text>
</comment>
<feature type="region of interest" description="Disordered" evidence="5">
    <location>
        <begin position="482"/>
        <end position="501"/>
    </location>
</feature>
<feature type="compositionally biased region" description="Basic and acidic residues" evidence="5">
    <location>
        <begin position="584"/>
        <end position="597"/>
    </location>
</feature>
<dbReference type="PANTHER" id="PTHR22710:SF2">
    <property type="entry name" value="X-RAY RADIATION RESISTANCE-ASSOCIATED PROTEIN 1"/>
    <property type="match status" value="1"/>
</dbReference>
<dbReference type="SUPFAM" id="SSF52047">
    <property type="entry name" value="RNI-like"/>
    <property type="match status" value="1"/>
</dbReference>
<feature type="region of interest" description="Disordered" evidence="5">
    <location>
        <begin position="316"/>
        <end position="338"/>
    </location>
</feature>
<comment type="subcellular location">
    <subcellularLocation>
        <location evidence="1">Cytoplasm</location>
    </subcellularLocation>
</comment>
<dbReference type="Proteomes" id="UP001642464">
    <property type="component" value="Unassembled WGS sequence"/>
</dbReference>
<dbReference type="Gene3D" id="3.80.10.10">
    <property type="entry name" value="Ribonuclease Inhibitor"/>
    <property type="match status" value="1"/>
</dbReference>
<protein>
    <submittedName>
        <fullName evidence="6">X-ray radiation resistance-associated protein 1</fullName>
    </submittedName>
</protein>
<feature type="compositionally biased region" description="Polar residues" evidence="5">
    <location>
        <begin position="436"/>
        <end position="458"/>
    </location>
</feature>
<evidence type="ECO:0000256" key="4">
    <source>
        <dbReference type="ARBA" id="ARBA00022737"/>
    </source>
</evidence>
<accession>A0ABP0HVT2</accession>
<name>A0ABP0HVT2_9DINO</name>
<feature type="region of interest" description="Disordered" evidence="5">
    <location>
        <begin position="385"/>
        <end position="467"/>
    </location>
</feature>